<gene>
    <name evidence="2" type="ORF">GCM10009817_40240</name>
</gene>
<dbReference type="Gene3D" id="3.30.1050.10">
    <property type="entry name" value="SCP2 sterol-binding domain"/>
    <property type="match status" value="1"/>
</dbReference>
<dbReference type="Pfam" id="PF02036">
    <property type="entry name" value="SCP2"/>
    <property type="match status" value="1"/>
</dbReference>
<evidence type="ECO:0000313" key="2">
    <source>
        <dbReference type="EMBL" id="GAA1993913.1"/>
    </source>
</evidence>
<dbReference type="InterPro" id="IPR036527">
    <property type="entry name" value="SCP2_sterol-bd_dom_sf"/>
</dbReference>
<dbReference type="EMBL" id="BAAAPU010000012">
    <property type="protein sequence ID" value="GAA1993913.1"/>
    <property type="molecule type" value="Genomic_DNA"/>
</dbReference>
<accession>A0ABP5EAL4</accession>
<evidence type="ECO:0000259" key="1">
    <source>
        <dbReference type="Pfam" id="PF02036"/>
    </source>
</evidence>
<organism evidence="2 3">
    <name type="scientific">Terrabacter lapilli</name>
    <dbReference type="NCBI Taxonomy" id="436231"/>
    <lineage>
        <taxon>Bacteria</taxon>
        <taxon>Bacillati</taxon>
        <taxon>Actinomycetota</taxon>
        <taxon>Actinomycetes</taxon>
        <taxon>Micrococcales</taxon>
        <taxon>Intrasporangiaceae</taxon>
        <taxon>Terrabacter</taxon>
    </lineage>
</organism>
<dbReference type="SUPFAM" id="SSF55718">
    <property type="entry name" value="SCP-like"/>
    <property type="match status" value="1"/>
</dbReference>
<dbReference type="InterPro" id="IPR003033">
    <property type="entry name" value="SCP2_sterol-bd_dom"/>
</dbReference>
<reference evidence="3" key="1">
    <citation type="journal article" date="2019" name="Int. J. Syst. Evol. Microbiol.">
        <title>The Global Catalogue of Microorganisms (GCM) 10K type strain sequencing project: providing services to taxonomists for standard genome sequencing and annotation.</title>
        <authorList>
            <consortium name="The Broad Institute Genomics Platform"/>
            <consortium name="The Broad Institute Genome Sequencing Center for Infectious Disease"/>
            <person name="Wu L."/>
            <person name="Ma J."/>
        </authorList>
    </citation>
    <scope>NUCLEOTIDE SEQUENCE [LARGE SCALE GENOMIC DNA]</scope>
    <source>
        <strain evidence="3">JCM 15628</strain>
    </source>
</reference>
<dbReference type="Proteomes" id="UP001500013">
    <property type="component" value="Unassembled WGS sequence"/>
</dbReference>
<protein>
    <recommendedName>
        <fullName evidence="1">SCP2 domain-containing protein</fullName>
    </recommendedName>
</protein>
<sequence>MSQSASHSTEFFDQLARRGHEPMLERVTAKLRFQITDDGDDGGSVTRLVTIDHGDLHVSTDQADADATITCSGSELDDLITGRTSAVASLLRGTLAVRGDLELMVLAQRLFSGNVAPTSVPGGPADEGRSS</sequence>
<evidence type="ECO:0000313" key="3">
    <source>
        <dbReference type="Proteomes" id="UP001500013"/>
    </source>
</evidence>
<dbReference type="RefSeq" id="WP_344067114.1">
    <property type="nucleotide sequence ID" value="NZ_BAAAPU010000012.1"/>
</dbReference>
<name>A0ABP5EAL4_9MICO</name>
<feature type="domain" description="SCP2" evidence="1">
    <location>
        <begin position="13"/>
        <end position="111"/>
    </location>
</feature>
<proteinExistence type="predicted"/>
<keyword evidence="3" id="KW-1185">Reference proteome</keyword>
<comment type="caution">
    <text evidence="2">The sequence shown here is derived from an EMBL/GenBank/DDBJ whole genome shotgun (WGS) entry which is preliminary data.</text>
</comment>